<evidence type="ECO:0000313" key="1">
    <source>
        <dbReference type="EMBL" id="GAA1989613.1"/>
    </source>
</evidence>
<evidence type="ECO:0000313" key="2">
    <source>
        <dbReference type="Proteomes" id="UP001500013"/>
    </source>
</evidence>
<proteinExistence type="predicted"/>
<sequence length="393" mass="42603">MTVRPELTRLAVLGWTLRRQHLAEGTSGDDVLSVIEDLLGLHATMTLSSYLQLHARTTGFVAAQLDSLLDEGRAARVGCMRRTLFIETAELVPLVLAATRSLSLRAVRYLEANGLTTEQYSSLAERIVSALTGRAMTVRQLTAAIGADQRLSPVVTVLCDESRLLRWRGRQGWRSGQPAYRRFDEVLPGAVPGARETPGAVRELVARYVARYGPVTESDITWWSGLRRVTVREAVDVSTSAGTLVPVTVQDLDGAFLVAATDLETAVAAPPPADEVSLLPVLDPYLQSHADRTRFAGPAHLPYVVDRGGNATSVVLAGGRVVGVWDHVREPTPEARLLFFEPPAGGLRRRVVRAAGELAAFLTGTELPVVECTHMEPLARSTGAFLSPLRHAR</sequence>
<accession>A0ABP5E122</accession>
<dbReference type="PANTHER" id="PTHR38479:SF2">
    <property type="entry name" value="WINGED HELIX DNA-BINDING DOMAIN-CONTAINING PROTEIN"/>
    <property type="match status" value="1"/>
</dbReference>
<dbReference type="PANTHER" id="PTHR38479">
    <property type="entry name" value="LMO0824 PROTEIN"/>
    <property type="match status" value="1"/>
</dbReference>
<dbReference type="Proteomes" id="UP001500013">
    <property type="component" value="Unassembled WGS sequence"/>
</dbReference>
<keyword evidence="2" id="KW-1185">Reference proteome</keyword>
<gene>
    <name evidence="1" type="ORF">GCM10009817_34420</name>
</gene>
<organism evidence="1 2">
    <name type="scientific">Terrabacter lapilli</name>
    <dbReference type="NCBI Taxonomy" id="436231"/>
    <lineage>
        <taxon>Bacteria</taxon>
        <taxon>Bacillati</taxon>
        <taxon>Actinomycetota</taxon>
        <taxon>Actinomycetes</taxon>
        <taxon>Micrococcales</taxon>
        <taxon>Intrasporangiaceae</taxon>
        <taxon>Terrabacter</taxon>
    </lineage>
</organism>
<name>A0ABP5E122_9MICO</name>
<dbReference type="InterPro" id="IPR009351">
    <property type="entry name" value="AlkZ-like"/>
</dbReference>
<dbReference type="Pfam" id="PF06224">
    <property type="entry name" value="AlkZ-like"/>
    <property type="match status" value="1"/>
</dbReference>
<protein>
    <recommendedName>
        <fullName evidence="3">Winged helix DNA-binding protein</fullName>
    </recommendedName>
</protein>
<reference evidence="2" key="1">
    <citation type="journal article" date="2019" name="Int. J. Syst. Evol. Microbiol.">
        <title>The Global Catalogue of Microorganisms (GCM) 10K type strain sequencing project: providing services to taxonomists for standard genome sequencing and annotation.</title>
        <authorList>
            <consortium name="The Broad Institute Genomics Platform"/>
            <consortium name="The Broad Institute Genome Sequencing Center for Infectious Disease"/>
            <person name="Wu L."/>
            <person name="Ma J."/>
        </authorList>
    </citation>
    <scope>NUCLEOTIDE SEQUENCE [LARGE SCALE GENOMIC DNA]</scope>
    <source>
        <strain evidence="2">JCM 15628</strain>
    </source>
</reference>
<dbReference type="RefSeq" id="WP_344065465.1">
    <property type="nucleotide sequence ID" value="NZ_BAAAPU010000010.1"/>
</dbReference>
<comment type="caution">
    <text evidence="1">The sequence shown here is derived from an EMBL/GenBank/DDBJ whole genome shotgun (WGS) entry which is preliminary data.</text>
</comment>
<evidence type="ECO:0008006" key="3">
    <source>
        <dbReference type="Google" id="ProtNLM"/>
    </source>
</evidence>
<dbReference type="EMBL" id="BAAAPU010000010">
    <property type="protein sequence ID" value="GAA1989613.1"/>
    <property type="molecule type" value="Genomic_DNA"/>
</dbReference>